<dbReference type="RefSeq" id="WP_073294570.1">
    <property type="nucleotide sequence ID" value="NZ_FQUF01000002.1"/>
</dbReference>
<dbReference type="STRING" id="1121025.SAMN02745249_00109"/>
<dbReference type="OrthoDB" id="9810250at2"/>
<evidence type="ECO:0000256" key="1">
    <source>
        <dbReference type="ARBA" id="ARBA00023125"/>
    </source>
</evidence>
<dbReference type="AlphaFoldDB" id="A0A1M4S7Z3"/>
<keyword evidence="1 2" id="KW-0238">DNA-binding</keyword>
<evidence type="ECO:0000259" key="3">
    <source>
        <dbReference type="PROSITE" id="PS50977"/>
    </source>
</evidence>
<dbReference type="GO" id="GO:0003677">
    <property type="term" value="F:DNA binding"/>
    <property type="evidence" value="ECO:0007669"/>
    <property type="project" value="UniProtKB-UniRule"/>
</dbReference>
<sequence>MGKFKYIKCNLSKESDEFYDHRSSYIKNKGAIRKALINLLDNNEIENISVTEIAQEADITRKTFYTYYDSYEKLIDELENDLIEMFEKPINKMEFSESAFNPQLIFETLTD</sequence>
<evidence type="ECO:0000313" key="4">
    <source>
        <dbReference type="EMBL" id="SHE28322.1"/>
    </source>
</evidence>
<dbReference type="PROSITE" id="PS50977">
    <property type="entry name" value="HTH_TETR_2"/>
    <property type="match status" value="1"/>
</dbReference>
<dbReference type="EMBL" id="FQUF01000002">
    <property type="protein sequence ID" value="SHE28322.1"/>
    <property type="molecule type" value="Genomic_DNA"/>
</dbReference>
<reference evidence="5" key="1">
    <citation type="submission" date="2016-11" db="EMBL/GenBank/DDBJ databases">
        <authorList>
            <person name="Varghese N."/>
            <person name="Submissions S."/>
        </authorList>
    </citation>
    <scope>NUCLEOTIDE SEQUENCE [LARGE SCALE GENOMIC DNA]</scope>
    <source>
        <strain evidence="5">DSM 15692</strain>
    </source>
</reference>
<dbReference type="Proteomes" id="UP000184128">
    <property type="component" value="Unassembled WGS sequence"/>
</dbReference>
<dbReference type="InterPro" id="IPR050624">
    <property type="entry name" value="HTH-type_Tx_Regulator"/>
</dbReference>
<accession>A0A1M4S7Z3</accession>
<dbReference type="Pfam" id="PF00440">
    <property type="entry name" value="TetR_N"/>
    <property type="match status" value="1"/>
</dbReference>
<name>A0A1M4S7Z3_9LACT</name>
<dbReference type="Gene3D" id="1.10.357.10">
    <property type="entry name" value="Tetracycline Repressor, domain 2"/>
    <property type="match status" value="1"/>
</dbReference>
<dbReference type="PANTHER" id="PTHR43479:SF7">
    <property type="entry name" value="TETR-FAMILY TRANSCRIPTIONAL REGULATOR"/>
    <property type="match status" value="1"/>
</dbReference>
<protein>
    <submittedName>
        <fullName evidence="4">Transcriptional regulator, TetR family</fullName>
    </submittedName>
</protein>
<dbReference type="PANTHER" id="PTHR43479">
    <property type="entry name" value="ACREF/ENVCD OPERON REPRESSOR-RELATED"/>
    <property type="match status" value="1"/>
</dbReference>
<evidence type="ECO:0000256" key="2">
    <source>
        <dbReference type="PROSITE-ProRule" id="PRU00335"/>
    </source>
</evidence>
<evidence type="ECO:0000313" key="5">
    <source>
        <dbReference type="Proteomes" id="UP000184128"/>
    </source>
</evidence>
<dbReference type="InterPro" id="IPR001647">
    <property type="entry name" value="HTH_TetR"/>
</dbReference>
<organism evidence="4 5">
    <name type="scientific">Atopostipes suicloacalis DSM 15692</name>
    <dbReference type="NCBI Taxonomy" id="1121025"/>
    <lineage>
        <taxon>Bacteria</taxon>
        <taxon>Bacillati</taxon>
        <taxon>Bacillota</taxon>
        <taxon>Bacilli</taxon>
        <taxon>Lactobacillales</taxon>
        <taxon>Carnobacteriaceae</taxon>
        <taxon>Atopostipes</taxon>
    </lineage>
</organism>
<proteinExistence type="predicted"/>
<dbReference type="SUPFAM" id="SSF46689">
    <property type="entry name" value="Homeodomain-like"/>
    <property type="match status" value="1"/>
</dbReference>
<dbReference type="InterPro" id="IPR009057">
    <property type="entry name" value="Homeodomain-like_sf"/>
</dbReference>
<gene>
    <name evidence="4" type="ORF">SAMN02745249_00109</name>
</gene>
<feature type="domain" description="HTH tetR-type" evidence="3">
    <location>
        <begin position="26"/>
        <end position="86"/>
    </location>
</feature>
<keyword evidence="5" id="KW-1185">Reference proteome</keyword>
<feature type="DNA-binding region" description="H-T-H motif" evidence="2">
    <location>
        <begin position="49"/>
        <end position="68"/>
    </location>
</feature>